<accession>A0A7X5ZHK2</accession>
<dbReference type="Pfam" id="PF00593">
    <property type="entry name" value="TonB_dep_Rec_b-barrel"/>
    <property type="match status" value="1"/>
</dbReference>
<feature type="domain" description="TonB-dependent receptor-like beta-barrel" evidence="11">
    <location>
        <begin position="472"/>
        <end position="935"/>
    </location>
</feature>
<name>A0A7X5ZHK2_9GAMM</name>
<comment type="caution">
    <text evidence="13">The sequence shown here is derived from an EMBL/GenBank/DDBJ whole genome shotgun (WGS) entry which is preliminary data.</text>
</comment>
<comment type="similarity">
    <text evidence="8 9">Belongs to the TonB-dependent receptor family.</text>
</comment>
<evidence type="ECO:0000256" key="6">
    <source>
        <dbReference type="ARBA" id="ARBA00023136"/>
    </source>
</evidence>
<evidence type="ECO:0000313" key="14">
    <source>
        <dbReference type="Proteomes" id="UP000490980"/>
    </source>
</evidence>
<dbReference type="Gene3D" id="2.40.170.20">
    <property type="entry name" value="TonB-dependent receptor, beta-barrel domain"/>
    <property type="match status" value="1"/>
</dbReference>
<evidence type="ECO:0000256" key="9">
    <source>
        <dbReference type="RuleBase" id="RU003357"/>
    </source>
</evidence>
<evidence type="ECO:0000313" key="13">
    <source>
        <dbReference type="EMBL" id="NII05630.1"/>
    </source>
</evidence>
<keyword evidence="3 8" id="KW-1134">Transmembrane beta strand</keyword>
<evidence type="ECO:0000259" key="12">
    <source>
        <dbReference type="Pfam" id="PF07715"/>
    </source>
</evidence>
<sequence>MACVAGPCTRHSRNFAGQSHVHRCGVGAVDVPVPGHFRGEGSAVLNNTMAKKAMVVAVCTALGLGMQVQAQTAPPNPPAKQDDKPAQKDKAVQMKAMSVVANRYDATNMRMDSTNTVDVLSAADLQHTAVHNVAEALGLMSGVNVTTTGSGYFGGIDGAARGEGMFASVRGLPSEYNVNLINGANVAQGMPYSRSVQLSLLPPSGLQTIVLNKTSTAEMDGDAIGGTIDFRTPSAFDFKKDFSGSVTASGRVESRARDYGDSGLGGGLAAEMQTKFGEEKQFGVYVSGYYDYRNIANSEIGAAESASNDGSWAFAHATADGQNAPGYDPARNLTSIGANVGIASGFERRYGGNVSFDWNVDPTLRAYAKMTYAYALTEQNTTYTQLLPANVTYVPTGTPGVYAPNIGRIANRFWFETNPERADLATFQFGADKTAGGWTISPNVFWSFGDNDRPDHVEIDGREDKYSQNNFAYNQPSLLGYGGSHFPYPQLTPALLNSVNNIQNMYANDNGEVTRIRSGQKRGGAKLDLRYDFEDGPVQSIKFGVKYSDSSRNFTNRDWSTAGINDGTTTLGDLGIFNGYYSSIFPGKYPWVTPKVSRAAVANLINQNLTDSDLDTCSQLYINNYNCNTMRGTEAVSAAYAMATIQEGDFEIIPGVRFEHTSIRNTFWTTPQDANGNELPGYFSNNHTVYNEPLGSLFINYRPAGNAVFRFGLWQSYTRPAFIQLGGGSQINVSNGVTTITQGNPNLNPIKSTNLDLAAEWTTDHGGYFSFSGFYKKLQDYIYDSGGGQANPNTQGQGAVLIKTPTNGGDGRVSGLEMTLRQKFQDLPDPINGLGFSLNATKQNSSVDLGRPGFGDERLQSAPKTMANAELFYEKYGFSLNLSYHYVGSYLSTYDFLNQGQPWDDLWIRPTRRVDLHAGYQMDNGLQFDLQISNLTKQYSYWSHIGKNSLANSDIVDAGMTTLLTVKYSF</sequence>
<keyword evidence="13" id="KW-0675">Receptor</keyword>
<keyword evidence="6 8" id="KW-0472">Membrane</keyword>
<dbReference type="EMBL" id="JAARLZ010000002">
    <property type="protein sequence ID" value="NII05630.1"/>
    <property type="molecule type" value="Genomic_DNA"/>
</dbReference>
<evidence type="ECO:0000256" key="4">
    <source>
        <dbReference type="ARBA" id="ARBA00022692"/>
    </source>
</evidence>
<dbReference type="InterPro" id="IPR012910">
    <property type="entry name" value="Plug_dom"/>
</dbReference>
<keyword evidence="7 8" id="KW-0998">Cell outer membrane</keyword>
<evidence type="ECO:0000256" key="10">
    <source>
        <dbReference type="SAM" id="MobiDB-lite"/>
    </source>
</evidence>
<feature type="compositionally biased region" description="Basic and acidic residues" evidence="10">
    <location>
        <begin position="80"/>
        <end position="89"/>
    </location>
</feature>
<keyword evidence="2 8" id="KW-0813">Transport</keyword>
<dbReference type="InterPro" id="IPR000531">
    <property type="entry name" value="Beta-barrel_TonB"/>
</dbReference>
<dbReference type="InterPro" id="IPR037066">
    <property type="entry name" value="Plug_dom_sf"/>
</dbReference>
<gene>
    <name evidence="13" type="ORF">HBF25_04390</name>
</gene>
<dbReference type="Gene3D" id="2.170.130.10">
    <property type="entry name" value="TonB-dependent receptor, plug domain"/>
    <property type="match status" value="1"/>
</dbReference>
<dbReference type="PROSITE" id="PS52016">
    <property type="entry name" value="TONB_DEPENDENT_REC_3"/>
    <property type="match status" value="1"/>
</dbReference>
<dbReference type="InterPro" id="IPR036942">
    <property type="entry name" value="Beta-barrel_TonB_sf"/>
</dbReference>
<evidence type="ECO:0000256" key="1">
    <source>
        <dbReference type="ARBA" id="ARBA00004571"/>
    </source>
</evidence>
<comment type="subcellular location">
    <subcellularLocation>
        <location evidence="1 8">Cell outer membrane</location>
        <topology evidence="1 8">Multi-pass membrane protein</topology>
    </subcellularLocation>
</comment>
<reference evidence="13 14" key="1">
    <citation type="submission" date="2020-03" db="EMBL/GenBank/DDBJ databases">
        <authorList>
            <person name="Lai Q."/>
        </authorList>
    </citation>
    <scope>NUCLEOTIDE SEQUENCE [LARGE SCALE GENOMIC DNA]</scope>
    <source>
        <strain evidence="13 14">CCUG 25036</strain>
    </source>
</reference>
<dbReference type="SUPFAM" id="SSF56935">
    <property type="entry name" value="Porins"/>
    <property type="match status" value="1"/>
</dbReference>
<proteinExistence type="inferred from homology"/>
<keyword evidence="5 9" id="KW-0798">TonB box</keyword>
<evidence type="ECO:0000256" key="2">
    <source>
        <dbReference type="ARBA" id="ARBA00022448"/>
    </source>
</evidence>
<dbReference type="PANTHER" id="PTHR40980">
    <property type="entry name" value="PLUG DOMAIN-CONTAINING PROTEIN"/>
    <property type="match status" value="1"/>
</dbReference>
<evidence type="ECO:0000256" key="3">
    <source>
        <dbReference type="ARBA" id="ARBA00022452"/>
    </source>
</evidence>
<evidence type="ECO:0000259" key="11">
    <source>
        <dbReference type="Pfam" id="PF00593"/>
    </source>
</evidence>
<dbReference type="CDD" id="cd01347">
    <property type="entry name" value="ligand_gated_channel"/>
    <property type="match status" value="1"/>
</dbReference>
<dbReference type="Pfam" id="PF07715">
    <property type="entry name" value="Plug"/>
    <property type="match status" value="1"/>
</dbReference>
<keyword evidence="4 8" id="KW-0812">Transmembrane</keyword>
<protein>
    <submittedName>
        <fullName evidence="13">TonB-dependent receptor</fullName>
    </submittedName>
</protein>
<dbReference type="Proteomes" id="UP000490980">
    <property type="component" value="Unassembled WGS sequence"/>
</dbReference>
<dbReference type="AlphaFoldDB" id="A0A7X5ZHK2"/>
<dbReference type="InterPro" id="IPR010104">
    <property type="entry name" value="TonB_rcpt_bac"/>
</dbReference>
<feature type="domain" description="TonB-dependent receptor plug" evidence="12">
    <location>
        <begin position="111"/>
        <end position="227"/>
    </location>
</feature>
<keyword evidence="14" id="KW-1185">Reference proteome</keyword>
<feature type="region of interest" description="Disordered" evidence="10">
    <location>
        <begin position="70"/>
        <end position="89"/>
    </location>
</feature>
<organism evidence="13 14">
    <name type="scientific">Luteibacter anthropi</name>
    <dbReference type="NCBI Taxonomy" id="564369"/>
    <lineage>
        <taxon>Bacteria</taxon>
        <taxon>Pseudomonadati</taxon>
        <taxon>Pseudomonadota</taxon>
        <taxon>Gammaproteobacteria</taxon>
        <taxon>Lysobacterales</taxon>
        <taxon>Rhodanobacteraceae</taxon>
        <taxon>Luteibacter</taxon>
    </lineage>
</organism>
<evidence type="ECO:0000256" key="7">
    <source>
        <dbReference type="ARBA" id="ARBA00023237"/>
    </source>
</evidence>
<dbReference type="GO" id="GO:0009279">
    <property type="term" value="C:cell outer membrane"/>
    <property type="evidence" value="ECO:0007669"/>
    <property type="project" value="UniProtKB-SubCell"/>
</dbReference>
<evidence type="ECO:0000256" key="5">
    <source>
        <dbReference type="ARBA" id="ARBA00023077"/>
    </source>
</evidence>
<evidence type="ECO:0000256" key="8">
    <source>
        <dbReference type="PROSITE-ProRule" id="PRU01360"/>
    </source>
</evidence>
<dbReference type="NCBIfam" id="TIGR01782">
    <property type="entry name" value="TonB-Xanth-Caul"/>
    <property type="match status" value="1"/>
</dbReference>
<dbReference type="InterPro" id="IPR039426">
    <property type="entry name" value="TonB-dep_rcpt-like"/>
</dbReference>
<dbReference type="PANTHER" id="PTHR40980:SF4">
    <property type="entry name" value="TONB-DEPENDENT RECEPTOR-LIKE BETA-BARREL DOMAIN-CONTAINING PROTEIN"/>
    <property type="match status" value="1"/>
</dbReference>